<proteinExistence type="predicted"/>
<comment type="caution">
    <text evidence="3">The sequence shown here is derived from an EMBL/GenBank/DDBJ whole genome shotgun (WGS) entry which is preliminary data.</text>
</comment>
<gene>
    <name evidence="3" type="ORF">ACFQBQ_00230</name>
    <name evidence="4" type="ORF">ACFQBQ_18590</name>
</gene>
<dbReference type="PANTHER" id="PTHR35869:SF1">
    <property type="entry name" value="OUTER-MEMBRANE LIPOPROTEIN CARRIER PROTEIN"/>
    <property type="match status" value="1"/>
</dbReference>
<name>A0ABW1Z6L0_9BACT</name>
<dbReference type="Gene3D" id="2.50.20.10">
    <property type="entry name" value="Lipoprotein localisation LolA/LolB/LppX"/>
    <property type="match status" value="1"/>
</dbReference>
<dbReference type="CDD" id="cd16325">
    <property type="entry name" value="LolA"/>
    <property type="match status" value="1"/>
</dbReference>
<feature type="signal peptide" evidence="2">
    <location>
        <begin position="1"/>
        <end position="19"/>
    </location>
</feature>
<dbReference type="EMBL" id="JBHSWI010000001">
    <property type="protein sequence ID" value="MFC6644045.1"/>
    <property type="molecule type" value="Genomic_DNA"/>
</dbReference>
<evidence type="ECO:0000256" key="1">
    <source>
        <dbReference type="ARBA" id="ARBA00022729"/>
    </source>
</evidence>
<feature type="chain" id="PRO_5045033311" evidence="2">
    <location>
        <begin position="20"/>
        <end position="215"/>
    </location>
</feature>
<dbReference type="InterPro" id="IPR029046">
    <property type="entry name" value="LolA/LolB/LppX"/>
</dbReference>
<reference evidence="3" key="3">
    <citation type="submission" date="2024-09" db="EMBL/GenBank/DDBJ databases">
        <authorList>
            <person name="Sun Q."/>
            <person name="Mori K."/>
        </authorList>
    </citation>
    <scope>NUCLEOTIDE SEQUENCE</scope>
    <source>
        <strain evidence="3">NBRC 107139</strain>
    </source>
</reference>
<accession>A0ABW1Z6L0</accession>
<keyword evidence="1 2" id="KW-0732">Signal</keyword>
<dbReference type="Pfam" id="PF03548">
    <property type="entry name" value="LolA"/>
    <property type="match status" value="1"/>
</dbReference>
<dbReference type="InterPro" id="IPR004564">
    <property type="entry name" value="OM_lipoprot_carrier_LolA-like"/>
</dbReference>
<evidence type="ECO:0000256" key="2">
    <source>
        <dbReference type="SAM" id="SignalP"/>
    </source>
</evidence>
<protein>
    <submittedName>
        <fullName evidence="3">Outer membrane lipoprotein carrier protein LolA</fullName>
    </submittedName>
</protein>
<dbReference type="Proteomes" id="UP001596391">
    <property type="component" value="Unassembled WGS sequence"/>
</dbReference>
<dbReference type="RefSeq" id="WP_263370571.1">
    <property type="nucleotide sequence ID" value="NZ_JAGSYD010000002.1"/>
</dbReference>
<sequence length="215" mass="23637">MKFRSLLSALLIAAPLALAAQTPSTKDLASRVNAHYNHLQSLETRYTERYRGMGIDRTETGTLLLRKPGRMRWSYDSPKGKLFVVDGKYAISWTPGDSQADRIPVKKLDDLHTPLRFLLGHTELEKEFASLTLAPLGGGQFTLSGAPRGMENKVRAIILTVTADGTIHAMRIEELDGAITEFAFTNLRENVPTKPEDFTFDPPAGVSIVDGASPI</sequence>
<evidence type="ECO:0000313" key="3">
    <source>
        <dbReference type="EMBL" id="MFC6644045.1"/>
    </source>
</evidence>
<reference evidence="5" key="2">
    <citation type="journal article" date="2019" name="Int. J. Syst. Evol. Microbiol.">
        <title>The Global Catalogue of Microorganisms (GCM) 10K type strain sequencing project: providing services to taxonomists for standard genome sequencing and annotation.</title>
        <authorList>
            <consortium name="The Broad Institute Genomics Platform"/>
            <consortium name="The Broad Institute Genome Sequencing Center for Infectious Disease"/>
            <person name="Wu L."/>
            <person name="Ma J."/>
        </authorList>
    </citation>
    <scope>NUCLEOTIDE SEQUENCE [LARGE SCALE GENOMIC DNA]</scope>
    <source>
        <strain evidence="5">CGMCC 1.16026</strain>
    </source>
</reference>
<dbReference type="EMBL" id="JBHSWI010000001">
    <property type="protein sequence ID" value="MFC6647535.1"/>
    <property type="molecule type" value="Genomic_DNA"/>
</dbReference>
<dbReference type="SUPFAM" id="SSF89392">
    <property type="entry name" value="Prokaryotic lipoproteins and lipoprotein localization factors"/>
    <property type="match status" value="1"/>
</dbReference>
<organism evidence="3 5">
    <name type="scientific">Granulicella cerasi</name>
    <dbReference type="NCBI Taxonomy" id="741063"/>
    <lineage>
        <taxon>Bacteria</taxon>
        <taxon>Pseudomonadati</taxon>
        <taxon>Acidobacteriota</taxon>
        <taxon>Terriglobia</taxon>
        <taxon>Terriglobales</taxon>
        <taxon>Acidobacteriaceae</taxon>
        <taxon>Granulicella</taxon>
    </lineage>
</organism>
<keyword evidence="5" id="KW-1185">Reference proteome</keyword>
<evidence type="ECO:0000313" key="4">
    <source>
        <dbReference type="EMBL" id="MFC6647535.1"/>
    </source>
</evidence>
<evidence type="ECO:0000313" key="5">
    <source>
        <dbReference type="Proteomes" id="UP001596391"/>
    </source>
</evidence>
<keyword evidence="3" id="KW-0449">Lipoprotein</keyword>
<reference evidence="3" key="1">
    <citation type="journal article" date="2014" name="Int. J. Syst. Evol. Microbiol.">
        <title>Complete genome of a new Firmicutes species belonging to the dominant human colonic microbiota ('Ruminococcus bicirculans') reveals two chromosomes and a selective capacity to utilize plant glucans.</title>
        <authorList>
            <consortium name="NISC Comparative Sequencing Program"/>
            <person name="Wegmann U."/>
            <person name="Louis P."/>
            <person name="Goesmann A."/>
            <person name="Henrissat B."/>
            <person name="Duncan S.H."/>
            <person name="Flint H.J."/>
        </authorList>
    </citation>
    <scope>NUCLEOTIDE SEQUENCE</scope>
    <source>
        <strain evidence="3">NBRC 107139</strain>
    </source>
</reference>
<dbReference type="PANTHER" id="PTHR35869">
    <property type="entry name" value="OUTER-MEMBRANE LIPOPROTEIN CARRIER PROTEIN"/>
    <property type="match status" value="1"/>
</dbReference>